<dbReference type="GO" id="GO:0016020">
    <property type="term" value="C:membrane"/>
    <property type="evidence" value="ECO:0007669"/>
    <property type="project" value="InterPro"/>
</dbReference>
<evidence type="ECO:0000313" key="3">
    <source>
        <dbReference type="EMBL" id="CAB1429443.1"/>
    </source>
</evidence>
<reference evidence="3" key="1">
    <citation type="submission" date="2020-03" db="EMBL/GenBank/DDBJ databases">
        <authorList>
            <person name="Weist P."/>
        </authorList>
    </citation>
    <scope>NUCLEOTIDE SEQUENCE</scope>
</reference>
<organism evidence="3 4">
    <name type="scientific">Pleuronectes platessa</name>
    <name type="common">European plaice</name>
    <dbReference type="NCBI Taxonomy" id="8262"/>
    <lineage>
        <taxon>Eukaryota</taxon>
        <taxon>Metazoa</taxon>
        <taxon>Chordata</taxon>
        <taxon>Craniata</taxon>
        <taxon>Vertebrata</taxon>
        <taxon>Euteleostomi</taxon>
        <taxon>Actinopterygii</taxon>
        <taxon>Neopterygii</taxon>
        <taxon>Teleostei</taxon>
        <taxon>Neoteleostei</taxon>
        <taxon>Acanthomorphata</taxon>
        <taxon>Carangaria</taxon>
        <taxon>Pleuronectiformes</taxon>
        <taxon>Pleuronectoidei</taxon>
        <taxon>Pleuronectidae</taxon>
        <taxon>Pleuronectes</taxon>
    </lineage>
</organism>
<feature type="domain" description="MAM" evidence="2">
    <location>
        <begin position="24"/>
        <end position="50"/>
    </location>
</feature>
<dbReference type="EMBL" id="CADEAL010001136">
    <property type="protein sequence ID" value="CAB1429443.1"/>
    <property type="molecule type" value="Genomic_DNA"/>
</dbReference>
<proteinExistence type="predicted"/>
<dbReference type="AlphaFoldDB" id="A0A9N7UCV1"/>
<gene>
    <name evidence="3" type="ORF">PLEPLA_LOCUS17421</name>
</gene>
<evidence type="ECO:0000256" key="1">
    <source>
        <dbReference type="SAM" id="SignalP"/>
    </source>
</evidence>
<name>A0A9N7UCV1_PLEPL</name>
<comment type="caution">
    <text evidence="3">The sequence shown here is derived from an EMBL/GenBank/DDBJ whole genome shotgun (WGS) entry which is preliminary data.</text>
</comment>
<keyword evidence="1" id="KW-0732">Signal</keyword>
<dbReference type="SUPFAM" id="SSF49899">
    <property type="entry name" value="Concanavalin A-like lectins/glucanases"/>
    <property type="match status" value="1"/>
</dbReference>
<evidence type="ECO:0000313" key="4">
    <source>
        <dbReference type="Proteomes" id="UP001153269"/>
    </source>
</evidence>
<dbReference type="InterPro" id="IPR000998">
    <property type="entry name" value="MAM_dom"/>
</dbReference>
<protein>
    <recommendedName>
        <fullName evidence="2">MAM domain-containing protein</fullName>
    </recommendedName>
</protein>
<dbReference type="PROSITE" id="PS50060">
    <property type="entry name" value="MAM_2"/>
    <property type="match status" value="1"/>
</dbReference>
<dbReference type="InterPro" id="IPR013320">
    <property type="entry name" value="ConA-like_dom_sf"/>
</dbReference>
<dbReference type="Proteomes" id="UP001153269">
    <property type="component" value="Unassembled WGS sequence"/>
</dbReference>
<accession>A0A9N7UCV1</accession>
<keyword evidence="4" id="KW-1185">Reference proteome</keyword>
<feature type="signal peptide" evidence="1">
    <location>
        <begin position="1"/>
        <end position="16"/>
    </location>
</feature>
<evidence type="ECO:0000259" key="2">
    <source>
        <dbReference type="PROSITE" id="PS50060"/>
    </source>
</evidence>
<sequence length="140" mass="15765">MCPAALLLMLAVGIYADSMEGPTAGCTFDEDSDPGLCEYRQGQDDDFDWQLIRTYNWPHTTPDLLRGKPMRPDVDCFNNLREQSSLVSLSHGPVSLSHDVHYPGNSRVVKALRHLGIAVQTHVREGYMLLHRVNRCDPRS</sequence>
<feature type="chain" id="PRO_5040372164" description="MAM domain-containing protein" evidence="1">
    <location>
        <begin position="17"/>
        <end position="140"/>
    </location>
</feature>